<dbReference type="InterPro" id="IPR012338">
    <property type="entry name" value="Beta-lactam/transpept-like"/>
</dbReference>
<feature type="domain" description="Beta-lactamase-related" evidence="2">
    <location>
        <begin position="23"/>
        <end position="347"/>
    </location>
</feature>
<comment type="caution">
    <text evidence="3">The sequence shown here is derived from an EMBL/GenBank/DDBJ whole genome shotgun (WGS) entry which is preliminary data.</text>
</comment>
<gene>
    <name evidence="3" type="ORF">IF1G_08271</name>
</gene>
<dbReference type="OrthoDB" id="5946976at2759"/>
<dbReference type="PANTHER" id="PTHR46825:SF9">
    <property type="entry name" value="BETA-LACTAMASE-RELATED DOMAIN-CONTAINING PROTEIN"/>
    <property type="match status" value="1"/>
</dbReference>
<dbReference type="STRING" id="43265.A0A545VT60"/>
<name>A0A545VT60_9HYPO</name>
<evidence type="ECO:0000313" key="4">
    <source>
        <dbReference type="Proteomes" id="UP000315783"/>
    </source>
</evidence>
<evidence type="ECO:0000313" key="3">
    <source>
        <dbReference type="EMBL" id="TQV92968.1"/>
    </source>
</evidence>
<protein>
    <submittedName>
        <fullName evidence="3">Penicillin-binding protein</fullName>
    </submittedName>
</protein>
<evidence type="ECO:0000256" key="1">
    <source>
        <dbReference type="ARBA" id="ARBA00038215"/>
    </source>
</evidence>
<dbReference type="SUPFAM" id="SSF56601">
    <property type="entry name" value="beta-lactamase/transpeptidase-like"/>
    <property type="match status" value="1"/>
</dbReference>
<sequence>MAQDEAVDAAGSVTNPFNDEFGKFVNELLERHNAPGVALAVIDGDEIFTQGYGYASLPDVPATEDCLYYTGSCTKAFTAALIDHLIQSQKYPELARGWDTPIASIIRGDFVLQDEWTTAHATLRDAAGHLTGFSAHDLSHLSERDGRRPSGAKECVRSMRDLPFVNQPRRDFLYSNHMYVVLAHVAETLTGKWLGDLFKEHIWAPLGMHATYMDEQDARAAPEHLATSLFWDEEKEAYKALPLAPARVVSGAGGMISSVADHAKWVRCLLRQEAPLSAATHRQIRTPLSMCSADDKSVSHYALGWGRSSTASKTVYEHMGSTGTFGSGVFWIPEAQYGVVAFSNSFNAAIAVTTIVSKRLIQDKLRVAESDRVDHEAKINEAIKARKEKAANALDILYPNRPPPEQALSPFADTSKLVGRYHHPGYGTFDFAEANHPDKAGVKVLEAERGDCFFAYKMHLEHVSGDYWLARGTWLHTGTRDRSDAAQFKFGVDGSPTGVELTLRNDGVYEGTILLSKKG</sequence>
<dbReference type="Pfam" id="PF00144">
    <property type="entry name" value="Beta-lactamase"/>
    <property type="match status" value="1"/>
</dbReference>
<dbReference type="Gene3D" id="3.40.710.10">
    <property type="entry name" value="DD-peptidase/beta-lactamase superfamily"/>
    <property type="match status" value="1"/>
</dbReference>
<dbReference type="EMBL" id="SPUK01000013">
    <property type="protein sequence ID" value="TQV92968.1"/>
    <property type="molecule type" value="Genomic_DNA"/>
</dbReference>
<evidence type="ECO:0000259" key="2">
    <source>
        <dbReference type="Pfam" id="PF00144"/>
    </source>
</evidence>
<dbReference type="AlphaFoldDB" id="A0A545VT60"/>
<organism evidence="3 4">
    <name type="scientific">Cordyceps javanica</name>
    <dbReference type="NCBI Taxonomy" id="43265"/>
    <lineage>
        <taxon>Eukaryota</taxon>
        <taxon>Fungi</taxon>
        <taxon>Dikarya</taxon>
        <taxon>Ascomycota</taxon>
        <taxon>Pezizomycotina</taxon>
        <taxon>Sordariomycetes</taxon>
        <taxon>Hypocreomycetidae</taxon>
        <taxon>Hypocreales</taxon>
        <taxon>Cordycipitaceae</taxon>
        <taxon>Cordyceps</taxon>
    </lineage>
</organism>
<accession>A0A545VT60</accession>
<dbReference type="InterPro" id="IPR001466">
    <property type="entry name" value="Beta-lactam-related"/>
</dbReference>
<dbReference type="InterPro" id="IPR050491">
    <property type="entry name" value="AmpC-like"/>
</dbReference>
<dbReference type="Proteomes" id="UP000315783">
    <property type="component" value="Unassembled WGS sequence"/>
</dbReference>
<keyword evidence="4" id="KW-1185">Reference proteome</keyword>
<reference evidence="3 4" key="1">
    <citation type="journal article" date="2019" name="Appl. Microbiol. Biotechnol.">
        <title>Genome sequence of Isaria javanica and comparative genome analysis insights into family S53 peptidase evolution in fungal entomopathogens.</title>
        <authorList>
            <person name="Lin R."/>
            <person name="Zhang X."/>
            <person name="Xin B."/>
            <person name="Zou M."/>
            <person name="Gao Y."/>
            <person name="Qin F."/>
            <person name="Hu Q."/>
            <person name="Xie B."/>
            <person name="Cheng X."/>
        </authorList>
    </citation>
    <scope>NUCLEOTIDE SEQUENCE [LARGE SCALE GENOMIC DNA]</scope>
    <source>
        <strain evidence="3 4">IJ1G</strain>
    </source>
</reference>
<dbReference type="PANTHER" id="PTHR46825">
    <property type="entry name" value="D-ALANYL-D-ALANINE-CARBOXYPEPTIDASE/ENDOPEPTIDASE AMPH"/>
    <property type="match status" value="1"/>
</dbReference>
<proteinExistence type="inferred from homology"/>
<comment type="similarity">
    <text evidence="1">Belongs to the peptidase S12 family.</text>
</comment>